<dbReference type="Proteomes" id="UP000463388">
    <property type="component" value="Unassembled WGS sequence"/>
</dbReference>
<evidence type="ECO:0000259" key="1">
    <source>
        <dbReference type="Pfam" id="PF07929"/>
    </source>
</evidence>
<accession>A0A6N8JNA5</accession>
<gene>
    <name evidence="2" type="ORF">GKZ27_03355</name>
</gene>
<evidence type="ECO:0000313" key="3">
    <source>
        <dbReference type="Proteomes" id="UP000463388"/>
    </source>
</evidence>
<comment type="caution">
    <text evidence="2">The sequence shown here is derived from an EMBL/GenBank/DDBJ whole genome shotgun (WGS) entry which is preliminary data.</text>
</comment>
<organism evidence="2 3">
    <name type="scientific">Adlercreutzia mucosicola</name>
    <dbReference type="NCBI Taxonomy" id="580026"/>
    <lineage>
        <taxon>Bacteria</taxon>
        <taxon>Bacillati</taxon>
        <taxon>Actinomycetota</taxon>
        <taxon>Coriobacteriia</taxon>
        <taxon>Eggerthellales</taxon>
        <taxon>Eggerthellaceae</taxon>
        <taxon>Adlercreutzia</taxon>
    </lineage>
</organism>
<protein>
    <recommendedName>
        <fullName evidence="1">Plasmid pRiA4b Orf3-like domain-containing protein</fullName>
    </recommendedName>
</protein>
<dbReference type="Pfam" id="PF07929">
    <property type="entry name" value="PRiA4_ORF3"/>
    <property type="match status" value="1"/>
</dbReference>
<feature type="domain" description="Plasmid pRiA4b Orf3-like" evidence="1">
    <location>
        <begin position="30"/>
        <end position="138"/>
    </location>
</feature>
<name>A0A6N8JNA5_9ACTN</name>
<sequence length="146" mass="16220">MAAKIIPFPADARPAVQGAPRITDGGAAWNLIVELVPSEHTPARSATVQPDASLADLHRILARLFSWDASHNYFFSYGSCRFEDPELFAGHDRLSAQCRKIYSAADVPVSAVLTHKTDALFYVYDLVHTWELRISRDHAVPLEQFG</sequence>
<dbReference type="InterPro" id="IPR024047">
    <property type="entry name" value="MM3350-like_sf"/>
</dbReference>
<dbReference type="AlphaFoldDB" id="A0A6N8JNA5"/>
<dbReference type="RefSeq" id="WP_028026998.1">
    <property type="nucleotide sequence ID" value="NZ_JANJZH010000025.1"/>
</dbReference>
<keyword evidence="3" id="KW-1185">Reference proteome</keyword>
<dbReference type="InterPro" id="IPR012912">
    <property type="entry name" value="Plasmid_pRiA4b_Orf3-like"/>
</dbReference>
<dbReference type="OrthoDB" id="9816539at2"/>
<reference evidence="2 3" key="1">
    <citation type="submission" date="2019-12" db="EMBL/GenBank/DDBJ databases">
        <title>Microbes associate with the intestines of laboratory mice.</title>
        <authorList>
            <person name="Navarre W."/>
            <person name="Wong E."/>
        </authorList>
    </citation>
    <scope>NUCLEOTIDE SEQUENCE [LARGE SCALE GENOMIC DNA]</scope>
    <source>
        <strain evidence="2 3">NM66_B29</strain>
    </source>
</reference>
<evidence type="ECO:0000313" key="2">
    <source>
        <dbReference type="EMBL" id="MVX60499.1"/>
    </source>
</evidence>
<dbReference type="EMBL" id="WSRR01000005">
    <property type="protein sequence ID" value="MVX60499.1"/>
    <property type="molecule type" value="Genomic_DNA"/>
</dbReference>
<proteinExistence type="predicted"/>
<dbReference type="Gene3D" id="3.10.290.30">
    <property type="entry name" value="MM3350-like"/>
    <property type="match status" value="1"/>
</dbReference>
<dbReference type="SUPFAM" id="SSF159941">
    <property type="entry name" value="MM3350-like"/>
    <property type="match status" value="1"/>
</dbReference>